<accession>A0A6P8YFX7</accession>
<evidence type="ECO:0000313" key="3">
    <source>
        <dbReference type="RefSeq" id="XP_034238638.1"/>
    </source>
</evidence>
<dbReference type="AlphaFoldDB" id="A0A6P8YFX7"/>
<dbReference type="OrthoDB" id="8191210at2759"/>
<feature type="region of interest" description="Disordered" evidence="1">
    <location>
        <begin position="213"/>
        <end position="247"/>
    </location>
</feature>
<dbReference type="Proteomes" id="UP000515158">
    <property type="component" value="Unplaced"/>
</dbReference>
<gene>
    <name evidence="3" type="primary">LOC117643698</name>
</gene>
<dbReference type="RefSeq" id="XP_034238638.1">
    <property type="nucleotide sequence ID" value="XM_034382747.1"/>
</dbReference>
<organism evidence="3">
    <name type="scientific">Thrips palmi</name>
    <name type="common">Melon thrips</name>
    <dbReference type="NCBI Taxonomy" id="161013"/>
    <lineage>
        <taxon>Eukaryota</taxon>
        <taxon>Metazoa</taxon>
        <taxon>Ecdysozoa</taxon>
        <taxon>Arthropoda</taxon>
        <taxon>Hexapoda</taxon>
        <taxon>Insecta</taxon>
        <taxon>Pterygota</taxon>
        <taxon>Neoptera</taxon>
        <taxon>Paraneoptera</taxon>
        <taxon>Thysanoptera</taxon>
        <taxon>Terebrantia</taxon>
        <taxon>Thripoidea</taxon>
        <taxon>Thripidae</taxon>
        <taxon>Thrips</taxon>
    </lineage>
</organism>
<keyword evidence="2" id="KW-1185">Reference proteome</keyword>
<evidence type="ECO:0000313" key="2">
    <source>
        <dbReference type="Proteomes" id="UP000515158"/>
    </source>
</evidence>
<proteinExistence type="predicted"/>
<reference evidence="3" key="1">
    <citation type="submission" date="2025-08" db="UniProtKB">
        <authorList>
            <consortium name="RefSeq"/>
        </authorList>
    </citation>
    <scope>IDENTIFICATION</scope>
    <source>
        <tissue evidence="3">Total insect</tissue>
    </source>
</reference>
<sequence>MRESRSRTFEFQVLSCSCSLCLRSVERACNWCLTMKDPRGVERGKCTKCSCTAYELEANATRATCSYCECAAPAHEEITNLDESGSNSTLSLSSSNSSLGSPIIIETASGSNFLEVLLDSSTSNEPTSEDIEKEFPLRLPTKVSNALMSRKVEANHKSVIVQKVVDNLYGKNLASNKCLEKAARKMAQRWSPLKVDGDPKHLGLYEKCRRRRDRLNESAKKRSKEAATSSDEPGDQTPESVKQEMKGDWSLGKRDVSIYRSKMAVCRELRKDSSKKLPGLQLLREFPALNLPDILLGEFEFEMKLTRDQMEANWTKSALQIMTYMREKNICVQSGTLDEKTRVILEYFHKIPLWYKKSFDDNRAAKVMEVFEVTTPTAEMTPRAKDPPRLLAAGREENCSLHCFLDTEPIFCVEDSVQGLLLLLATYYVLGIKFPPHTRLQLIVLCCATVGASAANLNSDIAKNNKLLDLLKVLKLK</sequence>
<protein>
    <submittedName>
        <fullName evidence="3">Uncharacterized protein LOC117643698 isoform X2</fullName>
    </submittedName>
</protein>
<dbReference type="GeneID" id="117643698"/>
<evidence type="ECO:0000256" key="1">
    <source>
        <dbReference type="SAM" id="MobiDB-lite"/>
    </source>
</evidence>
<name>A0A6P8YFX7_THRPL</name>